<dbReference type="AlphaFoldDB" id="A0A9W9JZ62"/>
<keyword evidence="3" id="KW-1185">Reference proteome</keyword>
<feature type="compositionally biased region" description="Basic and acidic residues" evidence="1">
    <location>
        <begin position="13"/>
        <end position="23"/>
    </location>
</feature>
<organism evidence="2 3">
    <name type="scientific">Penicillium angulare</name>
    <dbReference type="NCBI Taxonomy" id="116970"/>
    <lineage>
        <taxon>Eukaryota</taxon>
        <taxon>Fungi</taxon>
        <taxon>Dikarya</taxon>
        <taxon>Ascomycota</taxon>
        <taxon>Pezizomycotina</taxon>
        <taxon>Eurotiomycetes</taxon>
        <taxon>Eurotiomycetidae</taxon>
        <taxon>Eurotiales</taxon>
        <taxon>Aspergillaceae</taxon>
        <taxon>Penicillium</taxon>
    </lineage>
</organism>
<evidence type="ECO:0000313" key="2">
    <source>
        <dbReference type="EMBL" id="KAJ5087254.1"/>
    </source>
</evidence>
<reference evidence="2" key="1">
    <citation type="submission" date="2022-11" db="EMBL/GenBank/DDBJ databases">
        <authorList>
            <person name="Petersen C."/>
        </authorList>
    </citation>
    <scope>NUCLEOTIDE SEQUENCE</scope>
    <source>
        <strain evidence="2">IBT 30069</strain>
    </source>
</reference>
<feature type="region of interest" description="Disordered" evidence="1">
    <location>
        <begin position="1"/>
        <end position="23"/>
    </location>
</feature>
<dbReference type="Proteomes" id="UP001149165">
    <property type="component" value="Unassembled WGS sequence"/>
</dbReference>
<reference evidence="2" key="2">
    <citation type="journal article" date="2023" name="IMA Fungus">
        <title>Comparative genomic study of the Penicillium genus elucidates a diverse pangenome and 15 lateral gene transfer events.</title>
        <authorList>
            <person name="Petersen C."/>
            <person name="Sorensen T."/>
            <person name="Nielsen M.R."/>
            <person name="Sondergaard T.E."/>
            <person name="Sorensen J.L."/>
            <person name="Fitzpatrick D.A."/>
            <person name="Frisvad J.C."/>
            <person name="Nielsen K.L."/>
        </authorList>
    </citation>
    <scope>NUCLEOTIDE SEQUENCE</scope>
    <source>
        <strain evidence="2">IBT 30069</strain>
    </source>
</reference>
<accession>A0A9W9JZ62</accession>
<protein>
    <submittedName>
        <fullName evidence="2">Uncharacterized protein</fullName>
    </submittedName>
</protein>
<gene>
    <name evidence="2" type="ORF">N7456_010870</name>
</gene>
<name>A0A9W9JZ62_9EURO</name>
<sequence length="151" mass="16970">MAFPNSLDAGIWETREEEKEEKKKKGEITMEWHENAKVALPENARRCRTDEAQLKAATEHFADATAKRLGKAHVKILRSFHDDTTDVATKVTRPDKMHSTIGVGNMTVHTYVDLGGAIKVEKMQVVGESVFKHHKKTPDPDLSFGAYTQPQ</sequence>
<evidence type="ECO:0000256" key="1">
    <source>
        <dbReference type="SAM" id="MobiDB-lite"/>
    </source>
</evidence>
<dbReference type="OrthoDB" id="4472682at2759"/>
<evidence type="ECO:0000313" key="3">
    <source>
        <dbReference type="Proteomes" id="UP001149165"/>
    </source>
</evidence>
<comment type="caution">
    <text evidence="2">The sequence shown here is derived from an EMBL/GenBank/DDBJ whole genome shotgun (WGS) entry which is preliminary data.</text>
</comment>
<proteinExistence type="predicted"/>
<dbReference type="EMBL" id="JAPQKH010000007">
    <property type="protein sequence ID" value="KAJ5087254.1"/>
    <property type="molecule type" value="Genomic_DNA"/>
</dbReference>